<sequence>MAMLFSQVTGRKSDDEDDLEYHVTFPSPTPRTASSQENDDFVYVGWDDKEPVVVLLGWSGCRDRDLAKYSALYELKGLLTCITIRYVPAPRDVFLNPSKFQRVALKLLELITDLNLEEHPILFHMFSNGGCMVYRYISKFIYSDADLTLQVRGCVFDSGPAITTVVGTTSAISESIRGSRFYRMAFSVFTFLYLSLYGIVEYIASLIWSQQREAFCIGLWEDLSRDRLTCPQLFFFSRADKICGNESIEKFIVIRKKLGIDAVSVCWDDSAHVRHYVTHPDVYADQLHAFLDACVKHLDTGDRI</sequence>
<evidence type="ECO:0000256" key="4">
    <source>
        <dbReference type="ARBA" id="ARBA00023136"/>
    </source>
</evidence>
<keyword evidence="10" id="KW-1185">Reference proteome</keyword>
<dbReference type="Gene3D" id="3.40.50.1820">
    <property type="entry name" value="alpha/beta hydrolase"/>
    <property type="match status" value="1"/>
</dbReference>
<protein>
    <recommendedName>
        <fullName evidence="11">Transmembrane protein 53</fullName>
    </recommendedName>
</protein>
<dbReference type="OMA" id="VECLFWR"/>
<comment type="similarity">
    <text evidence="1">Belongs to the TMEM53 family.</text>
</comment>
<dbReference type="GO" id="GO:0005640">
    <property type="term" value="C:nuclear outer membrane"/>
    <property type="evidence" value="ECO:0007669"/>
    <property type="project" value="UniProtKB-SubCell"/>
</dbReference>
<dbReference type="PhylomeDB" id="T1J1M2"/>
<dbReference type="SUPFAM" id="SSF53474">
    <property type="entry name" value="alpha/beta-Hydrolases"/>
    <property type="match status" value="1"/>
</dbReference>
<comment type="subcellular location">
    <subcellularLocation>
        <location evidence="6">Nucleus outer membrane</location>
        <topology evidence="6">Single-pass membrane protein</topology>
    </subcellularLocation>
</comment>
<keyword evidence="2 8" id="KW-0812">Transmembrane</keyword>
<evidence type="ECO:0000256" key="6">
    <source>
        <dbReference type="ARBA" id="ARBA00034303"/>
    </source>
</evidence>
<reference evidence="9" key="2">
    <citation type="submission" date="2015-02" db="UniProtKB">
        <authorList>
            <consortium name="EnsemblMetazoa"/>
        </authorList>
    </citation>
    <scope>IDENTIFICATION</scope>
</reference>
<dbReference type="HOGENOM" id="CLU_036503_1_0_1"/>
<dbReference type="PANTHER" id="PTHR12265:SF30">
    <property type="entry name" value="TRANSMEMBRANE PROTEIN 53"/>
    <property type="match status" value="1"/>
</dbReference>
<dbReference type="PANTHER" id="PTHR12265">
    <property type="entry name" value="TRANSMEMBRANE PROTEIN 53"/>
    <property type="match status" value="1"/>
</dbReference>
<dbReference type="EnsemblMetazoa" id="SMAR007443-RA">
    <property type="protein sequence ID" value="SMAR007443-PA"/>
    <property type="gene ID" value="SMAR007443"/>
</dbReference>
<evidence type="ECO:0000256" key="5">
    <source>
        <dbReference type="ARBA" id="ARBA00023242"/>
    </source>
</evidence>
<dbReference type="Proteomes" id="UP000014500">
    <property type="component" value="Unassembled WGS sequence"/>
</dbReference>
<dbReference type="Pfam" id="PF05705">
    <property type="entry name" value="DUF829"/>
    <property type="match status" value="1"/>
</dbReference>
<keyword evidence="5" id="KW-0539">Nucleus</keyword>
<feature type="compositionally biased region" description="Polar residues" evidence="7">
    <location>
        <begin position="1"/>
        <end position="10"/>
    </location>
</feature>
<dbReference type="eggNOG" id="KOG2521">
    <property type="taxonomic scope" value="Eukaryota"/>
</dbReference>
<dbReference type="AlphaFoldDB" id="T1J1M2"/>
<keyword evidence="4 8" id="KW-0472">Membrane</keyword>
<dbReference type="InterPro" id="IPR029058">
    <property type="entry name" value="AB_hydrolase_fold"/>
</dbReference>
<accession>T1J1M2</accession>
<proteinExistence type="inferred from homology"/>
<keyword evidence="3 8" id="KW-1133">Transmembrane helix</keyword>
<dbReference type="InterPro" id="IPR008547">
    <property type="entry name" value="DUF829_TMEM53"/>
</dbReference>
<evidence type="ECO:0000256" key="3">
    <source>
        <dbReference type="ARBA" id="ARBA00022989"/>
    </source>
</evidence>
<evidence type="ECO:0008006" key="11">
    <source>
        <dbReference type="Google" id="ProtNLM"/>
    </source>
</evidence>
<name>T1J1M2_STRMM</name>
<evidence type="ECO:0000313" key="10">
    <source>
        <dbReference type="Proteomes" id="UP000014500"/>
    </source>
</evidence>
<evidence type="ECO:0000256" key="8">
    <source>
        <dbReference type="SAM" id="Phobius"/>
    </source>
</evidence>
<evidence type="ECO:0000256" key="7">
    <source>
        <dbReference type="SAM" id="MobiDB-lite"/>
    </source>
</evidence>
<feature type="transmembrane region" description="Helical" evidence="8">
    <location>
        <begin position="185"/>
        <end position="208"/>
    </location>
</feature>
<evidence type="ECO:0000256" key="2">
    <source>
        <dbReference type="ARBA" id="ARBA00022692"/>
    </source>
</evidence>
<dbReference type="EMBL" id="JH431789">
    <property type="status" value="NOT_ANNOTATED_CDS"/>
    <property type="molecule type" value="Genomic_DNA"/>
</dbReference>
<dbReference type="STRING" id="126957.T1J1M2"/>
<evidence type="ECO:0000256" key="1">
    <source>
        <dbReference type="ARBA" id="ARBA00007387"/>
    </source>
</evidence>
<evidence type="ECO:0000313" key="9">
    <source>
        <dbReference type="EnsemblMetazoa" id="SMAR007443-PA"/>
    </source>
</evidence>
<organism evidence="9 10">
    <name type="scientific">Strigamia maritima</name>
    <name type="common">European centipede</name>
    <name type="synonym">Geophilus maritimus</name>
    <dbReference type="NCBI Taxonomy" id="126957"/>
    <lineage>
        <taxon>Eukaryota</taxon>
        <taxon>Metazoa</taxon>
        <taxon>Ecdysozoa</taxon>
        <taxon>Arthropoda</taxon>
        <taxon>Myriapoda</taxon>
        <taxon>Chilopoda</taxon>
        <taxon>Pleurostigmophora</taxon>
        <taxon>Geophilomorpha</taxon>
        <taxon>Linotaeniidae</taxon>
        <taxon>Strigamia</taxon>
    </lineage>
</organism>
<reference evidence="10" key="1">
    <citation type="submission" date="2011-05" db="EMBL/GenBank/DDBJ databases">
        <authorList>
            <person name="Richards S.R."/>
            <person name="Qu J."/>
            <person name="Jiang H."/>
            <person name="Jhangiani S.N."/>
            <person name="Agravi P."/>
            <person name="Goodspeed R."/>
            <person name="Gross S."/>
            <person name="Mandapat C."/>
            <person name="Jackson L."/>
            <person name="Mathew T."/>
            <person name="Pu L."/>
            <person name="Thornton R."/>
            <person name="Saada N."/>
            <person name="Wilczek-Boney K.B."/>
            <person name="Lee S."/>
            <person name="Kovar C."/>
            <person name="Wu Y."/>
            <person name="Scherer S.E."/>
            <person name="Worley K.C."/>
            <person name="Muzny D.M."/>
            <person name="Gibbs R."/>
        </authorList>
    </citation>
    <scope>NUCLEOTIDE SEQUENCE</scope>
    <source>
        <strain evidence="10">Brora</strain>
    </source>
</reference>
<feature type="region of interest" description="Disordered" evidence="7">
    <location>
        <begin position="1"/>
        <end position="36"/>
    </location>
</feature>